<organism evidence="1">
    <name type="scientific">Saccharolobus solfataricus (strain 98/2)</name>
    <name type="common">Sulfolobus solfataricus</name>
    <dbReference type="NCBI Taxonomy" id="555311"/>
    <lineage>
        <taxon>Archaea</taxon>
        <taxon>Thermoproteota</taxon>
        <taxon>Thermoprotei</taxon>
        <taxon>Sulfolobales</taxon>
        <taxon>Sulfolobaceae</taxon>
        <taxon>Saccharolobus</taxon>
    </lineage>
</organism>
<dbReference type="HOGENOM" id="CLU_3163300_0_0_2"/>
<dbReference type="EMBL" id="CP001800">
    <property type="protein sequence ID" value="ACX92692.1"/>
    <property type="molecule type" value="Genomic_DNA"/>
</dbReference>
<evidence type="ECO:0000313" key="1">
    <source>
        <dbReference type="EMBL" id="ACX92692.1"/>
    </source>
</evidence>
<gene>
    <name evidence="1" type="ordered locus">Ssol_2579</name>
</gene>
<dbReference type="AlphaFoldDB" id="D0KP05"/>
<accession>D0KP05</accession>
<reference evidence="1" key="1">
    <citation type="submission" date="2009-10" db="EMBL/GenBank/DDBJ databases">
        <title>Complete sequence of Sulfolobus solfataricus 98/2.</title>
        <authorList>
            <consortium name="US DOE Joint Genome Institute"/>
            <person name="Lucas S."/>
            <person name="Copeland A."/>
            <person name="Lapidus A."/>
            <person name="Glavina del Rio T."/>
            <person name="Tice H."/>
            <person name="Bruce D."/>
            <person name="Goodwin L."/>
            <person name="Pitluck S."/>
            <person name="Munk A.C."/>
            <person name="Brettin T."/>
            <person name="Detter J.C."/>
            <person name="Han C."/>
            <person name="Tapia R."/>
            <person name="Larimer F."/>
            <person name="Land M."/>
            <person name="Hauser L."/>
            <person name="Kyrpides N."/>
            <person name="Ovchinnikova G."/>
            <person name="Mead D."/>
        </authorList>
    </citation>
    <scope>NUCLEOTIDE SEQUENCE [LARGE SCALE GENOMIC DNA]</scope>
    <source>
        <strain evidence="1">98/2</strain>
    </source>
</reference>
<name>D0KP05_SACS9</name>
<proteinExistence type="predicted"/>
<protein>
    <submittedName>
        <fullName evidence="1">Hemerythrin HHE cation binding domain protein</fullName>
    </submittedName>
</protein>
<sequence>MLSLVLTLDHRRLEGLIDELLANPNLSLYGVIWKAYKNHIYWEEVLC</sequence>
<dbReference type="KEGG" id="sol:Ssol_2579"/>